<accession>A0A1V4JJE6</accession>
<reference evidence="1 2" key="1">
    <citation type="submission" date="2016-02" db="EMBL/GenBank/DDBJ databases">
        <title>Band-tailed pigeon sequencing and assembly.</title>
        <authorList>
            <person name="Soares A.E."/>
            <person name="Novak B.J."/>
            <person name="Rice E.S."/>
            <person name="O'Connell B."/>
            <person name="Chang D."/>
            <person name="Weber S."/>
            <person name="Shapiro B."/>
        </authorList>
    </citation>
    <scope>NUCLEOTIDE SEQUENCE [LARGE SCALE GENOMIC DNA]</scope>
    <source>
        <strain evidence="1">BTP2013</strain>
        <tissue evidence="1">Blood</tissue>
    </source>
</reference>
<gene>
    <name evidence="1" type="ORF">AV530_018674</name>
</gene>
<sequence length="77" mass="8570">MYTPQPPQSFRGRSNKLPCLGLPSNAAPNHHGLKLSASSRAELPLFQGLCVNAQLRVETCTADRRHQSPARFLLLRF</sequence>
<evidence type="ECO:0000313" key="2">
    <source>
        <dbReference type="Proteomes" id="UP000190648"/>
    </source>
</evidence>
<comment type="caution">
    <text evidence="1">The sequence shown here is derived from an EMBL/GenBank/DDBJ whole genome shotgun (WGS) entry which is preliminary data.</text>
</comment>
<evidence type="ECO:0000313" key="1">
    <source>
        <dbReference type="EMBL" id="OPJ72204.1"/>
    </source>
</evidence>
<proteinExistence type="predicted"/>
<dbReference type="EMBL" id="LSYS01007194">
    <property type="protein sequence ID" value="OPJ72204.1"/>
    <property type="molecule type" value="Genomic_DNA"/>
</dbReference>
<organism evidence="1 2">
    <name type="scientific">Patagioenas fasciata monilis</name>
    <dbReference type="NCBI Taxonomy" id="372326"/>
    <lineage>
        <taxon>Eukaryota</taxon>
        <taxon>Metazoa</taxon>
        <taxon>Chordata</taxon>
        <taxon>Craniata</taxon>
        <taxon>Vertebrata</taxon>
        <taxon>Euteleostomi</taxon>
        <taxon>Archelosauria</taxon>
        <taxon>Archosauria</taxon>
        <taxon>Dinosauria</taxon>
        <taxon>Saurischia</taxon>
        <taxon>Theropoda</taxon>
        <taxon>Coelurosauria</taxon>
        <taxon>Aves</taxon>
        <taxon>Neognathae</taxon>
        <taxon>Neoaves</taxon>
        <taxon>Columbimorphae</taxon>
        <taxon>Columbiformes</taxon>
        <taxon>Columbidae</taxon>
        <taxon>Patagioenas</taxon>
    </lineage>
</organism>
<dbReference type="Proteomes" id="UP000190648">
    <property type="component" value="Unassembled WGS sequence"/>
</dbReference>
<keyword evidence="2" id="KW-1185">Reference proteome</keyword>
<name>A0A1V4JJE6_PATFA</name>
<protein>
    <submittedName>
        <fullName evidence="1">Uncharacterized protein</fullName>
    </submittedName>
</protein>
<dbReference type="AlphaFoldDB" id="A0A1V4JJE6"/>